<dbReference type="GO" id="GO:0016887">
    <property type="term" value="F:ATP hydrolysis activity"/>
    <property type="evidence" value="ECO:0007669"/>
    <property type="project" value="InterPro"/>
</dbReference>
<evidence type="ECO:0000256" key="2">
    <source>
        <dbReference type="ARBA" id="ARBA00006024"/>
    </source>
</evidence>
<dbReference type="InterPro" id="IPR006121">
    <property type="entry name" value="HMA_dom"/>
</dbReference>
<dbReference type="Gene3D" id="2.70.150.10">
    <property type="entry name" value="Calcium-transporting ATPase, cytoplasmic transduction domain A"/>
    <property type="match status" value="1"/>
</dbReference>
<accession>A0A1M4N1X2</accession>
<comment type="subcellular location">
    <subcellularLocation>
        <location evidence="1">Cell membrane</location>
        <topology evidence="1">Multi-pass membrane protein</topology>
    </subcellularLocation>
</comment>
<keyword evidence="8" id="KW-1278">Translocase</keyword>
<dbReference type="NCBIfam" id="TIGR01525">
    <property type="entry name" value="ATPase-IB_hvy"/>
    <property type="match status" value="1"/>
</dbReference>
<feature type="domain" description="HMA" evidence="12">
    <location>
        <begin position="1"/>
        <end position="66"/>
    </location>
</feature>
<dbReference type="FunFam" id="2.70.150.10:FF:000020">
    <property type="entry name" value="Copper-exporting P-type ATPase A"/>
    <property type="match status" value="1"/>
</dbReference>
<dbReference type="Gene3D" id="3.30.70.100">
    <property type="match status" value="2"/>
</dbReference>
<dbReference type="GO" id="GO:0055070">
    <property type="term" value="P:copper ion homeostasis"/>
    <property type="evidence" value="ECO:0007669"/>
    <property type="project" value="TreeGrafter"/>
</dbReference>
<evidence type="ECO:0000256" key="1">
    <source>
        <dbReference type="ARBA" id="ARBA00004651"/>
    </source>
</evidence>
<dbReference type="InterPro" id="IPR027256">
    <property type="entry name" value="P-typ_ATPase_IB"/>
</dbReference>
<evidence type="ECO:0000256" key="4">
    <source>
        <dbReference type="ARBA" id="ARBA00022692"/>
    </source>
</evidence>
<dbReference type="Gene3D" id="3.40.1110.10">
    <property type="entry name" value="Calcium-transporting ATPase, cytoplasmic domain N"/>
    <property type="match status" value="1"/>
</dbReference>
<keyword evidence="13" id="KW-0378">Hydrolase</keyword>
<evidence type="ECO:0000256" key="7">
    <source>
        <dbReference type="ARBA" id="ARBA00022840"/>
    </source>
</evidence>
<dbReference type="InterPro" id="IPR059000">
    <property type="entry name" value="ATPase_P-type_domA"/>
</dbReference>
<dbReference type="GO" id="GO:0060003">
    <property type="term" value="P:copper ion export"/>
    <property type="evidence" value="ECO:0007669"/>
    <property type="project" value="UniProtKB-ARBA"/>
</dbReference>
<dbReference type="InterPro" id="IPR036412">
    <property type="entry name" value="HAD-like_sf"/>
</dbReference>
<dbReference type="PRINTS" id="PR00943">
    <property type="entry name" value="CUATPASE"/>
</dbReference>
<dbReference type="Gene3D" id="3.40.50.1000">
    <property type="entry name" value="HAD superfamily/HAD-like"/>
    <property type="match status" value="1"/>
</dbReference>
<dbReference type="InterPro" id="IPR018303">
    <property type="entry name" value="ATPase_P-typ_P_site"/>
</dbReference>
<dbReference type="Pfam" id="PF00403">
    <property type="entry name" value="HMA"/>
    <property type="match status" value="2"/>
</dbReference>
<keyword evidence="5 11" id="KW-0479">Metal-binding</keyword>
<dbReference type="CDD" id="cd02094">
    <property type="entry name" value="P-type_ATPase_Cu-like"/>
    <property type="match status" value="1"/>
</dbReference>
<feature type="transmembrane region" description="Helical" evidence="11">
    <location>
        <begin position="408"/>
        <end position="430"/>
    </location>
</feature>
<dbReference type="EMBL" id="FMJB01000050">
    <property type="protein sequence ID" value="SCM68038.1"/>
    <property type="molecule type" value="Genomic_DNA"/>
</dbReference>
<dbReference type="InterPro" id="IPR008250">
    <property type="entry name" value="ATPase_P-typ_transduc_dom_A_sf"/>
</dbReference>
<feature type="transmembrane region" description="Helical" evidence="11">
    <location>
        <begin position="436"/>
        <end position="457"/>
    </location>
</feature>
<keyword evidence="10 11" id="KW-0472">Membrane</keyword>
<dbReference type="Pfam" id="PF00122">
    <property type="entry name" value="E1-E2_ATPase"/>
    <property type="match status" value="1"/>
</dbReference>
<evidence type="ECO:0000313" key="13">
    <source>
        <dbReference type="EMBL" id="SCM68038.1"/>
    </source>
</evidence>
<dbReference type="CDD" id="cd00371">
    <property type="entry name" value="HMA"/>
    <property type="match status" value="2"/>
</dbReference>
<gene>
    <name evidence="13" type="primary">actP3</name>
    <name evidence="13" type="ORF">KARMA_2246</name>
</gene>
<evidence type="ECO:0000256" key="10">
    <source>
        <dbReference type="ARBA" id="ARBA00023136"/>
    </source>
</evidence>
<keyword evidence="3 11" id="KW-1003">Cell membrane</keyword>
<dbReference type="SUPFAM" id="SSF56784">
    <property type="entry name" value="HAD-like"/>
    <property type="match status" value="1"/>
</dbReference>
<keyword evidence="14" id="KW-1185">Reference proteome</keyword>
<keyword evidence="7 11" id="KW-0067">ATP-binding</keyword>
<evidence type="ECO:0000259" key="12">
    <source>
        <dbReference type="PROSITE" id="PS50846"/>
    </source>
</evidence>
<dbReference type="PRINTS" id="PR00119">
    <property type="entry name" value="CATATPASE"/>
</dbReference>
<dbReference type="AlphaFoldDB" id="A0A1M4N1X2"/>
<feature type="transmembrane region" description="Helical" evidence="11">
    <location>
        <begin position="225"/>
        <end position="244"/>
    </location>
</feature>
<feature type="transmembrane region" description="Helical" evidence="11">
    <location>
        <begin position="250"/>
        <end position="270"/>
    </location>
</feature>
<feature type="domain" description="HMA" evidence="12">
    <location>
        <begin position="68"/>
        <end position="133"/>
    </location>
</feature>
<dbReference type="SUPFAM" id="SSF81665">
    <property type="entry name" value="Calcium ATPase, transmembrane domain M"/>
    <property type="match status" value="1"/>
</dbReference>
<evidence type="ECO:0000256" key="5">
    <source>
        <dbReference type="ARBA" id="ARBA00022723"/>
    </source>
</evidence>
<sequence length="804" mass="83206">MHRQYKLSGLNCAGCARRSAAAASEVAGVLEANTNFATHTLEIDTGPAFDPSALQARLAKAGYPMATEEIVLDLEGLSCASCVLRVEKALANVEGVVEPKVNLAEDRLRAKVYSGVSAADLIAAVKQAGYGARLRTDETAEGVDKSVQYRQKFILSAALTVPVFVLAMGRHWVPGFGALIDGTIGARGDMLLQLVLTTLVLAWPGRGFFQLGLPALFRGAPDMNALVALGTLAAWGYSTVVTLVPSAMSVAGHGVYFEAAAVICTLILLGRWMEARAKGRTGAAIRALMDLSPKTARVEQADGTTAERPLAEIESGDILQLRPGERMAVDGTVLSGQSHVDESMLTGEPVPVAKAQGDAVSAGTLNTTGALRVRADAVGSKTALAQIIRMVETAQGARLPVQALIDRVTMWFVPAVLGIAALTFLVWLVVGPDLARALIAAVAVLIVACPCAMGLATPTSIMVGMGRAAKLGVLFRKGDALQELQSVKAVVFDKTGTLTEGRPELAAVLPSDGVTEAEALSLAAALEAKSEHPIAHAILRGAETVPEAEGFLSETGSGVEARVSGQTIRVGTLAWVGGSVAGALQSQAKARTARGETVVWVSRDSVVIAAIAVADRIKDSAAEAVQNLRAEGLEPVMVTGDAQATAEYVAQRLGITRVIAGVRPEGKRDTVEQLKQEFGKIAFVGDGINDAPALASADVGIAIGTGTDVAVEAADVVLMSGDPLAVPKAIGLSRATLQNIRQNLVWAFGYNIALIPVAAGVLYPALGLTLSPMLAGGAMALSSVFVLGNALRLNRVTLGQGASV</sequence>
<dbReference type="SUPFAM" id="SSF55008">
    <property type="entry name" value="HMA, heavy metal-associated domain"/>
    <property type="match status" value="2"/>
</dbReference>
<dbReference type="InterPro" id="IPR023298">
    <property type="entry name" value="ATPase_P-typ_TM_dom_sf"/>
</dbReference>
<feature type="transmembrane region" description="Helical" evidence="11">
    <location>
        <begin position="192"/>
        <end position="213"/>
    </location>
</feature>
<name>A0A1M4N1X2_9RHOB</name>
<dbReference type="Proteomes" id="UP000184085">
    <property type="component" value="Unassembled WGS sequence"/>
</dbReference>
<dbReference type="GO" id="GO:0005507">
    <property type="term" value="F:copper ion binding"/>
    <property type="evidence" value="ECO:0007669"/>
    <property type="project" value="TreeGrafter"/>
</dbReference>
<proteinExistence type="inferred from homology"/>
<dbReference type="NCBIfam" id="TIGR01494">
    <property type="entry name" value="ATPase_P-type"/>
    <property type="match status" value="1"/>
</dbReference>
<dbReference type="NCBIfam" id="TIGR01511">
    <property type="entry name" value="ATPase-IB1_Cu"/>
    <property type="match status" value="1"/>
</dbReference>
<dbReference type="GO" id="GO:0005524">
    <property type="term" value="F:ATP binding"/>
    <property type="evidence" value="ECO:0007669"/>
    <property type="project" value="UniProtKB-UniRule"/>
</dbReference>
<dbReference type="InterPro" id="IPR001757">
    <property type="entry name" value="P_typ_ATPase"/>
</dbReference>
<dbReference type="PANTHER" id="PTHR43520:SF8">
    <property type="entry name" value="P-TYPE CU(+) TRANSPORTER"/>
    <property type="match status" value="1"/>
</dbReference>
<dbReference type="InterPro" id="IPR044492">
    <property type="entry name" value="P_typ_ATPase_HD_dom"/>
</dbReference>
<keyword evidence="4 11" id="KW-0812">Transmembrane</keyword>
<feature type="transmembrane region" description="Helical" evidence="11">
    <location>
        <begin position="772"/>
        <end position="791"/>
    </location>
</feature>
<dbReference type="EC" id="3.6.3.4" evidence="13"/>
<dbReference type="SUPFAM" id="SSF81653">
    <property type="entry name" value="Calcium ATPase, transduction domain A"/>
    <property type="match status" value="1"/>
</dbReference>
<evidence type="ECO:0000256" key="9">
    <source>
        <dbReference type="ARBA" id="ARBA00022989"/>
    </source>
</evidence>
<comment type="similarity">
    <text evidence="2 11">Belongs to the cation transport ATPase (P-type) (TC 3.A.3) family. Type IB subfamily.</text>
</comment>
<evidence type="ECO:0000256" key="8">
    <source>
        <dbReference type="ARBA" id="ARBA00022967"/>
    </source>
</evidence>
<dbReference type="SFLD" id="SFLDF00027">
    <property type="entry name" value="p-type_atpase"/>
    <property type="match status" value="1"/>
</dbReference>
<organism evidence="13 14">
    <name type="scientific">Donghicola eburneus</name>
    <dbReference type="NCBI Taxonomy" id="393278"/>
    <lineage>
        <taxon>Bacteria</taxon>
        <taxon>Pseudomonadati</taxon>
        <taxon>Pseudomonadota</taxon>
        <taxon>Alphaproteobacteria</taxon>
        <taxon>Rhodobacterales</taxon>
        <taxon>Roseobacteraceae</taxon>
        <taxon>Donghicola</taxon>
    </lineage>
</organism>
<dbReference type="RefSeq" id="WP_072706669.1">
    <property type="nucleotide sequence ID" value="NZ_FMJB01000050.1"/>
</dbReference>
<evidence type="ECO:0000256" key="11">
    <source>
        <dbReference type="RuleBase" id="RU362081"/>
    </source>
</evidence>
<evidence type="ECO:0000256" key="3">
    <source>
        <dbReference type="ARBA" id="ARBA00022475"/>
    </source>
</evidence>
<dbReference type="PANTHER" id="PTHR43520">
    <property type="entry name" value="ATP7, ISOFORM B"/>
    <property type="match status" value="1"/>
</dbReference>
<dbReference type="SFLD" id="SFLDS00003">
    <property type="entry name" value="Haloacid_Dehalogenase"/>
    <property type="match status" value="1"/>
</dbReference>
<protein>
    <submittedName>
        <fullName evidence="13">Copper-transporting P-type ATPase</fullName>
        <ecNumber evidence="13">3.6.3.4</ecNumber>
    </submittedName>
</protein>
<dbReference type="SFLD" id="SFLDG00002">
    <property type="entry name" value="C1.7:_P-type_atpase_like"/>
    <property type="match status" value="1"/>
</dbReference>
<feature type="transmembrane region" description="Helical" evidence="11">
    <location>
        <begin position="153"/>
        <end position="172"/>
    </location>
</feature>
<feature type="transmembrane region" description="Helical" evidence="11">
    <location>
        <begin position="744"/>
        <end position="766"/>
    </location>
</feature>
<evidence type="ECO:0000313" key="14">
    <source>
        <dbReference type="Proteomes" id="UP000184085"/>
    </source>
</evidence>
<dbReference type="PROSITE" id="PS00154">
    <property type="entry name" value="ATPASE_E1_E2"/>
    <property type="match status" value="1"/>
</dbReference>
<dbReference type="InterPro" id="IPR017969">
    <property type="entry name" value="Heavy-metal-associated_CS"/>
</dbReference>
<dbReference type="PROSITE" id="PS50846">
    <property type="entry name" value="HMA_2"/>
    <property type="match status" value="2"/>
</dbReference>
<dbReference type="Pfam" id="PF00702">
    <property type="entry name" value="Hydrolase"/>
    <property type="match status" value="1"/>
</dbReference>
<dbReference type="InterPro" id="IPR023299">
    <property type="entry name" value="ATPase_P-typ_cyto_dom_N"/>
</dbReference>
<reference evidence="14" key="1">
    <citation type="submission" date="2016-09" db="EMBL/GenBank/DDBJ databases">
        <authorList>
            <person name="Wibberg D."/>
        </authorList>
    </citation>
    <scope>NUCLEOTIDE SEQUENCE [LARGE SCALE GENOMIC DNA]</scope>
</reference>
<dbReference type="InterPro" id="IPR036163">
    <property type="entry name" value="HMA_dom_sf"/>
</dbReference>
<dbReference type="GO" id="GO:0005886">
    <property type="term" value="C:plasma membrane"/>
    <property type="evidence" value="ECO:0007669"/>
    <property type="project" value="UniProtKB-SubCell"/>
</dbReference>
<keyword evidence="6 11" id="KW-0547">Nucleotide-binding</keyword>
<evidence type="ECO:0000256" key="6">
    <source>
        <dbReference type="ARBA" id="ARBA00022741"/>
    </source>
</evidence>
<dbReference type="PROSITE" id="PS01047">
    <property type="entry name" value="HMA_1"/>
    <property type="match status" value="1"/>
</dbReference>
<dbReference type="GO" id="GO:0043682">
    <property type="term" value="F:P-type divalent copper transporter activity"/>
    <property type="evidence" value="ECO:0007669"/>
    <property type="project" value="TreeGrafter"/>
</dbReference>
<keyword evidence="9 11" id="KW-1133">Transmembrane helix</keyword>
<dbReference type="InterPro" id="IPR023214">
    <property type="entry name" value="HAD_sf"/>
</dbReference>